<dbReference type="EMBL" id="CAWUFR010000795">
    <property type="protein sequence ID" value="CAK6981256.1"/>
    <property type="molecule type" value="Genomic_DNA"/>
</dbReference>
<accession>A0AAV1QF87</accession>
<keyword evidence="2" id="KW-1185">Reference proteome</keyword>
<sequence>MDDMKGFRNLLRMTVEDLNFLLEKVTPHIIKKDTHLRKAISPKQRLSVTIRFLAT</sequence>
<reference evidence="1 2" key="1">
    <citation type="submission" date="2024-01" db="EMBL/GenBank/DDBJ databases">
        <authorList>
            <person name="Alioto T."/>
            <person name="Alioto T."/>
            <person name="Gomez Garrido J."/>
        </authorList>
    </citation>
    <scope>NUCLEOTIDE SEQUENCE [LARGE SCALE GENOMIC DNA]</scope>
</reference>
<organism evidence="1 2">
    <name type="scientific">Scomber scombrus</name>
    <name type="common">Atlantic mackerel</name>
    <name type="synonym">Scomber vernalis</name>
    <dbReference type="NCBI Taxonomy" id="13677"/>
    <lineage>
        <taxon>Eukaryota</taxon>
        <taxon>Metazoa</taxon>
        <taxon>Chordata</taxon>
        <taxon>Craniata</taxon>
        <taxon>Vertebrata</taxon>
        <taxon>Euteleostomi</taxon>
        <taxon>Actinopterygii</taxon>
        <taxon>Neopterygii</taxon>
        <taxon>Teleostei</taxon>
        <taxon>Neoteleostei</taxon>
        <taxon>Acanthomorphata</taxon>
        <taxon>Pelagiaria</taxon>
        <taxon>Scombriformes</taxon>
        <taxon>Scombridae</taxon>
        <taxon>Scomber</taxon>
    </lineage>
</organism>
<dbReference type="AlphaFoldDB" id="A0AAV1QF87"/>
<proteinExistence type="predicted"/>
<name>A0AAV1QF87_SCOSC</name>
<dbReference type="Proteomes" id="UP001314229">
    <property type="component" value="Unassembled WGS sequence"/>
</dbReference>
<evidence type="ECO:0000313" key="2">
    <source>
        <dbReference type="Proteomes" id="UP001314229"/>
    </source>
</evidence>
<protein>
    <submittedName>
        <fullName evidence="1">Protein ANTAGONIST OF LIKE HETEROCHROMATIN PROTEIN 1-like</fullName>
    </submittedName>
</protein>
<comment type="caution">
    <text evidence="1">The sequence shown here is derived from an EMBL/GenBank/DDBJ whole genome shotgun (WGS) entry which is preliminary data.</text>
</comment>
<gene>
    <name evidence="1" type="ORF">FSCOSCO3_A019383</name>
</gene>
<feature type="non-terminal residue" evidence="1">
    <location>
        <position position="55"/>
    </location>
</feature>
<evidence type="ECO:0000313" key="1">
    <source>
        <dbReference type="EMBL" id="CAK6981256.1"/>
    </source>
</evidence>